<keyword evidence="3" id="KW-1185">Reference proteome</keyword>
<gene>
    <name evidence="2" type="ORF">ORAREDHAP_LOCUS30907</name>
</gene>
<sequence length="84" mass="8898">MDEDASKVLFALASRIMIALFVWVVCPPPFSALSNGLSGYWLPISDGCGFGTTAQQEESGGCSFSDLGVMDEMSLSLTVGGNWQ</sequence>
<keyword evidence="1" id="KW-0472">Membrane</keyword>
<dbReference type="OrthoDB" id="10323970at2759"/>
<dbReference type="EMBL" id="CAEKKB010000005">
    <property type="protein sequence ID" value="CAB4309620.1"/>
    <property type="molecule type" value="Genomic_DNA"/>
</dbReference>
<name>A0A6J5X6W5_PRUAR</name>
<keyword evidence="1" id="KW-0812">Transmembrane</keyword>
<evidence type="ECO:0000313" key="3">
    <source>
        <dbReference type="Proteomes" id="UP000507245"/>
    </source>
</evidence>
<proteinExistence type="predicted"/>
<dbReference type="Proteomes" id="UP000507245">
    <property type="component" value="Unassembled WGS sequence"/>
</dbReference>
<dbReference type="AlphaFoldDB" id="A0A6J5X6W5"/>
<evidence type="ECO:0000313" key="2">
    <source>
        <dbReference type="EMBL" id="CAB4309620.1"/>
    </source>
</evidence>
<protein>
    <submittedName>
        <fullName evidence="2">Uncharacterized protein</fullName>
    </submittedName>
</protein>
<organism evidence="2 3">
    <name type="scientific">Prunus armeniaca</name>
    <name type="common">Apricot</name>
    <name type="synonym">Armeniaca vulgaris</name>
    <dbReference type="NCBI Taxonomy" id="36596"/>
    <lineage>
        <taxon>Eukaryota</taxon>
        <taxon>Viridiplantae</taxon>
        <taxon>Streptophyta</taxon>
        <taxon>Embryophyta</taxon>
        <taxon>Tracheophyta</taxon>
        <taxon>Spermatophyta</taxon>
        <taxon>Magnoliopsida</taxon>
        <taxon>eudicotyledons</taxon>
        <taxon>Gunneridae</taxon>
        <taxon>Pentapetalae</taxon>
        <taxon>rosids</taxon>
        <taxon>fabids</taxon>
        <taxon>Rosales</taxon>
        <taxon>Rosaceae</taxon>
        <taxon>Amygdaloideae</taxon>
        <taxon>Amygdaleae</taxon>
        <taxon>Prunus</taxon>
    </lineage>
</organism>
<feature type="transmembrane region" description="Helical" evidence="1">
    <location>
        <begin position="7"/>
        <end position="25"/>
    </location>
</feature>
<evidence type="ECO:0000256" key="1">
    <source>
        <dbReference type="SAM" id="Phobius"/>
    </source>
</evidence>
<keyword evidence="1" id="KW-1133">Transmembrane helix</keyword>
<reference evidence="3" key="1">
    <citation type="journal article" date="2020" name="Genome Biol.">
        <title>Gamete binning: chromosome-level and haplotype-resolved genome assembly enabled by high-throughput single-cell sequencing of gamete genomes.</title>
        <authorList>
            <person name="Campoy J.A."/>
            <person name="Sun H."/>
            <person name="Goel M."/>
            <person name="Jiao W.-B."/>
            <person name="Folz-Donahue K."/>
            <person name="Wang N."/>
            <person name="Rubio M."/>
            <person name="Liu C."/>
            <person name="Kukat C."/>
            <person name="Ruiz D."/>
            <person name="Huettel B."/>
            <person name="Schneeberger K."/>
        </authorList>
    </citation>
    <scope>NUCLEOTIDE SEQUENCE [LARGE SCALE GENOMIC DNA]</scope>
    <source>
        <strain evidence="3">cv. Rojo Pasion</strain>
    </source>
</reference>
<accession>A0A6J5X6W5</accession>